<dbReference type="GO" id="GO:0003700">
    <property type="term" value="F:DNA-binding transcription factor activity"/>
    <property type="evidence" value="ECO:0007669"/>
    <property type="project" value="InterPro"/>
</dbReference>
<accession>A0A1Y2T3R9</accession>
<reference evidence="7" key="1">
    <citation type="submission" date="2016-04" db="EMBL/GenBank/DDBJ databases">
        <authorList>
            <person name="Antunes L.P."/>
            <person name="Martins L.F."/>
            <person name="Pereira R.V."/>
            <person name="Thomas A.M."/>
            <person name="Barbosa D."/>
            <person name="Nascimento L."/>
            <person name="Silva G.M."/>
            <person name="Condomitti G.W."/>
            <person name="Digiampietri L.A."/>
            <person name="Lombardi K.C."/>
            <person name="Ramos P.L."/>
            <person name="Quaggio R.B."/>
            <person name="Oliveira J.C."/>
            <person name="Pascon R.C."/>
            <person name="Cruz J.B."/>
            <person name="Silva A.M."/>
            <person name="Setubal J.C."/>
        </authorList>
    </citation>
    <scope>NUCLEOTIDE SEQUENCE [LARGE SCALE GENOMIC DNA]</scope>
</reference>
<dbReference type="GO" id="GO:0003677">
    <property type="term" value="F:DNA binding"/>
    <property type="evidence" value="ECO:0007669"/>
    <property type="project" value="UniProtKB-KW"/>
</dbReference>
<dbReference type="EMBL" id="PIUK01000172">
    <property type="protein sequence ID" value="MBY6277393.1"/>
    <property type="molecule type" value="Genomic_DNA"/>
</dbReference>
<dbReference type="AlphaFoldDB" id="A0A1Y2T3R9"/>
<dbReference type="InterPro" id="IPR036388">
    <property type="entry name" value="WH-like_DNA-bd_sf"/>
</dbReference>
<keyword evidence="2" id="KW-0238">DNA-binding</keyword>
<evidence type="ECO:0000313" key="6">
    <source>
        <dbReference type="EMBL" id="OTA40307.1"/>
    </source>
</evidence>
<dbReference type="InterPro" id="IPR011991">
    <property type="entry name" value="ArsR-like_HTH"/>
</dbReference>
<keyword evidence="3" id="KW-0804">Transcription</keyword>
<keyword evidence="1" id="KW-0805">Transcription regulation</keyword>
<dbReference type="Proteomes" id="UP000732377">
    <property type="component" value="Unassembled WGS sequence"/>
</dbReference>
<evidence type="ECO:0000256" key="3">
    <source>
        <dbReference type="ARBA" id="ARBA00023163"/>
    </source>
</evidence>
<sequence length="105" mass="11943">MERHVILMKALGDLTRLKILKLIWDRERCVCELYPVLGISQPAVSQHIAKLKAAGLVRERRAGMWVYYQADRERLLEGLKAFRAFLDADLTTIPELCGVDGRGCC</sequence>
<gene>
    <name evidence="6" type="ORF">A6D92_19655</name>
    <name evidence="5" type="ORF">CWE10_14495</name>
</gene>
<evidence type="ECO:0000256" key="2">
    <source>
        <dbReference type="ARBA" id="ARBA00023125"/>
    </source>
</evidence>
<feature type="domain" description="HTH arsR-type" evidence="4">
    <location>
        <begin position="1"/>
        <end position="90"/>
    </location>
</feature>
<dbReference type="EMBL" id="LWLV01002096">
    <property type="protein sequence ID" value="OTA40307.1"/>
    <property type="molecule type" value="Genomic_DNA"/>
</dbReference>
<dbReference type="RefSeq" id="WP_011196493.1">
    <property type="nucleotide sequence ID" value="NZ_JACSIR010000140.1"/>
</dbReference>
<dbReference type="Gene3D" id="1.10.10.10">
    <property type="entry name" value="Winged helix-like DNA-binding domain superfamily/Winged helix DNA-binding domain"/>
    <property type="match status" value="1"/>
</dbReference>
<comment type="caution">
    <text evidence="6">The sequence shown here is derived from an EMBL/GenBank/DDBJ whole genome shotgun (WGS) entry which is preliminary data.</text>
</comment>
<proteinExistence type="predicted"/>
<evidence type="ECO:0000313" key="5">
    <source>
        <dbReference type="EMBL" id="MBY6277393.1"/>
    </source>
</evidence>
<reference evidence="5" key="3">
    <citation type="submission" date="2017-11" db="EMBL/GenBank/DDBJ databases">
        <title>Three new genomes from thermophilic consortium.</title>
        <authorList>
            <person name="Quaggio R."/>
            <person name="Amgarten D."/>
            <person name="Setubal J.C."/>
        </authorList>
    </citation>
    <scope>NUCLEOTIDE SEQUENCE</scope>
    <source>
        <strain evidence="5">ZCTH01-B2</strain>
    </source>
</reference>
<dbReference type="PANTHER" id="PTHR33154:SF33">
    <property type="entry name" value="TRANSCRIPTIONAL REPRESSOR SDPR"/>
    <property type="match status" value="1"/>
</dbReference>
<protein>
    <submittedName>
        <fullName evidence="5">ArsR family transcriptional regulator</fullName>
    </submittedName>
</protein>
<dbReference type="InterPro" id="IPR001845">
    <property type="entry name" value="HTH_ArsR_DNA-bd_dom"/>
</dbReference>
<dbReference type="PANTHER" id="PTHR33154">
    <property type="entry name" value="TRANSCRIPTIONAL REGULATOR, ARSR FAMILY"/>
    <property type="match status" value="1"/>
</dbReference>
<dbReference type="InterPro" id="IPR051081">
    <property type="entry name" value="HTH_MetalResp_TranReg"/>
</dbReference>
<reference evidence="6" key="2">
    <citation type="submission" date="2016-04" db="EMBL/GenBank/DDBJ databases">
        <authorList>
            <person name="Evans L.H."/>
            <person name="Alamgir A."/>
            <person name="Owens N."/>
            <person name="Weber N.D."/>
            <person name="Virtaneva K."/>
            <person name="Barbian K."/>
            <person name="Babar A."/>
            <person name="Rosenke K."/>
        </authorList>
    </citation>
    <scope>NUCLEOTIDE SEQUENCE [LARGE SCALE GENOMIC DNA]</scope>
    <source>
        <strain evidence="6">G2</strain>
    </source>
</reference>
<evidence type="ECO:0000256" key="1">
    <source>
        <dbReference type="ARBA" id="ARBA00023015"/>
    </source>
</evidence>
<organism evidence="6 7">
    <name type="scientific">Symbiobacterium thermophilum</name>
    <dbReference type="NCBI Taxonomy" id="2734"/>
    <lineage>
        <taxon>Bacteria</taxon>
        <taxon>Bacillati</taxon>
        <taxon>Bacillota</taxon>
        <taxon>Clostridia</taxon>
        <taxon>Eubacteriales</taxon>
        <taxon>Symbiobacteriaceae</taxon>
        <taxon>Symbiobacterium</taxon>
    </lineage>
</organism>
<name>A0A1Y2T3R9_SYMTR</name>
<dbReference type="CDD" id="cd00090">
    <property type="entry name" value="HTH_ARSR"/>
    <property type="match status" value="1"/>
</dbReference>
<dbReference type="SMART" id="SM00418">
    <property type="entry name" value="HTH_ARSR"/>
    <property type="match status" value="1"/>
</dbReference>
<dbReference type="SUPFAM" id="SSF46785">
    <property type="entry name" value="Winged helix' DNA-binding domain"/>
    <property type="match status" value="1"/>
</dbReference>
<dbReference type="InterPro" id="IPR036390">
    <property type="entry name" value="WH_DNA-bd_sf"/>
</dbReference>
<dbReference type="NCBIfam" id="NF033788">
    <property type="entry name" value="HTH_metalloreg"/>
    <property type="match status" value="1"/>
</dbReference>
<evidence type="ECO:0000259" key="4">
    <source>
        <dbReference type="PROSITE" id="PS50987"/>
    </source>
</evidence>
<dbReference type="PROSITE" id="PS50987">
    <property type="entry name" value="HTH_ARSR_2"/>
    <property type="match status" value="1"/>
</dbReference>
<dbReference type="PRINTS" id="PR00778">
    <property type="entry name" value="HTHARSR"/>
</dbReference>
<dbReference type="Pfam" id="PF01022">
    <property type="entry name" value="HTH_5"/>
    <property type="match status" value="1"/>
</dbReference>
<evidence type="ECO:0000313" key="7">
    <source>
        <dbReference type="Proteomes" id="UP000194267"/>
    </source>
</evidence>
<dbReference type="OMA" id="CVCDLND"/>
<dbReference type="Proteomes" id="UP000194267">
    <property type="component" value="Unassembled WGS sequence"/>
</dbReference>